<dbReference type="AlphaFoldDB" id="A0A1E3VFQ6"/>
<dbReference type="InterPro" id="IPR013096">
    <property type="entry name" value="Cupin_2"/>
</dbReference>
<evidence type="ECO:0000313" key="2">
    <source>
        <dbReference type="Proteomes" id="UP000094342"/>
    </source>
</evidence>
<comment type="caution">
    <text evidence="1">The sequence shown here is derived from an EMBL/GenBank/DDBJ whole genome shotgun (WGS) entry which is preliminary data.</text>
</comment>
<dbReference type="PANTHER" id="PTHR36440:SF1">
    <property type="entry name" value="PUTATIVE (AFU_ORTHOLOGUE AFUA_8G07350)-RELATED"/>
    <property type="match status" value="1"/>
</dbReference>
<accession>A0A1E3VFQ6</accession>
<sequence length="157" mass="16796">MNTSIGISDPDGLDSLWVVRDRITFRGEVADTGLSIVDVEVPPQSGTPPHRHPSPEIFRVLDGEITFGLFNEIPPREIVAGPGTVVTVPSNTPHNYLNASGRSATMMVVVEKQMADFFRDLGRSETPVGGPPDEGEIAAIMAACQRHDIEILGGPPA</sequence>
<dbReference type="RefSeq" id="WP_069457314.1">
    <property type="nucleotide sequence ID" value="NZ_CP034909.1"/>
</dbReference>
<dbReference type="Pfam" id="PF07883">
    <property type="entry name" value="Cupin_2"/>
    <property type="match status" value="1"/>
</dbReference>
<dbReference type="InterPro" id="IPR014710">
    <property type="entry name" value="RmlC-like_jellyroll"/>
</dbReference>
<dbReference type="Proteomes" id="UP000094342">
    <property type="component" value="Unassembled WGS sequence"/>
</dbReference>
<dbReference type="PANTHER" id="PTHR36440">
    <property type="entry name" value="PUTATIVE (AFU_ORTHOLOGUE AFUA_8G07350)-RELATED"/>
    <property type="match status" value="1"/>
</dbReference>
<protein>
    <submittedName>
        <fullName evidence="1">Uncharacterized protein</fullName>
    </submittedName>
</protein>
<dbReference type="STRING" id="1752398.A8M32_05000"/>
<dbReference type="InterPro" id="IPR011051">
    <property type="entry name" value="RmlC_Cupin_sf"/>
</dbReference>
<dbReference type="EMBL" id="LYBW01000044">
    <property type="protein sequence ID" value="ODR92398.1"/>
    <property type="molecule type" value="Genomic_DNA"/>
</dbReference>
<dbReference type="Gene3D" id="2.60.120.10">
    <property type="entry name" value="Jelly Rolls"/>
    <property type="match status" value="1"/>
</dbReference>
<keyword evidence="2" id="KW-1185">Reference proteome</keyword>
<reference evidence="2" key="1">
    <citation type="submission" date="2016-05" db="EMBL/GenBank/DDBJ databases">
        <authorList>
            <person name="Li Y."/>
        </authorList>
    </citation>
    <scope>NUCLEOTIDE SEQUENCE [LARGE SCALE GENOMIC DNA]</scope>
    <source>
        <strain evidence="2">YIC4027</strain>
    </source>
</reference>
<evidence type="ECO:0000313" key="1">
    <source>
        <dbReference type="EMBL" id="ODR92398.1"/>
    </source>
</evidence>
<name>A0A1E3VFQ6_9HYPH</name>
<dbReference type="OrthoDB" id="8380318at2"/>
<proteinExistence type="predicted"/>
<organism evidence="1 2">
    <name type="scientific">Sinorhizobium alkalisoli</name>
    <dbReference type="NCBI Taxonomy" id="1752398"/>
    <lineage>
        <taxon>Bacteria</taxon>
        <taxon>Pseudomonadati</taxon>
        <taxon>Pseudomonadota</taxon>
        <taxon>Alphaproteobacteria</taxon>
        <taxon>Hyphomicrobiales</taxon>
        <taxon>Rhizobiaceae</taxon>
        <taxon>Sinorhizobium/Ensifer group</taxon>
        <taxon>Sinorhizobium</taxon>
    </lineage>
</organism>
<dbReference type="InterPro" id="IPR053146">
    <property type="entry name" value="QDO-like"/>
</dbReference>
<dbReference type="SUPFAM" id="SSF51182">
    <property type="entry name" value="RmlC-like cupins"/>
    <property type="match status" value="1"/>
</dbReference>
<gene>
    <name evidence="1" type="ORF">A8M32_05000</name>
</gene>